<organism evidence="1 2">
    <name type="scientific">Araneus ventricosus</name>
    <name type="common">Orbweaver spider</name>
    <name type="synonym">Epeira ventricosa</name>
    <dbReference type="NCBI Taxonomy" id="182803"/>
    <lineage>
        <taxon>Eukaryota</taxon>
        <taxon>Metazoa</taxon>
        <taxon>Ecdysozoa</taxon>
        <taxon>Arthropoda</taxon>
        <taxon>Chelicerata</taxon>
        <taxon>Arachnida</taxon>
        <taxon>Araneae</taxon>
        <taxon>Araneomorphae</taxon>
        <taxon>Entelegynae</taxon>
        <taxon>Araneoidea</taxon>
        <taxon>Araneidae</taxon>
        <taxon>Araneus</taxon>
    </lineage>
</organism>
<comment type="caution">
    <text evidence="1">The sequence shown here is derived from an EMBL/GenBank/DDBJ whole genome shotgun (WGS) entry which is preliminary data.</text>
</comment>
<evidence type="ECO:0000313" key="2">
    <source>
        <dbReference type="Proteomes" id="UP000499080"/>
    </source>
</evidence>
<accession>A0A4Y2GJM8</accession>
<evidence type="ECO:0008006" key="3">
    <source>
        <dbReference type="Google" id="ProtNLM"/>
    </source>
</evidence>
<sequence length="110" mass="12236">MRGTDDSLSNSSSTEAGVLTAYHQAMAQSLPKEIRTIIGGRRMEEIKCPNGIKALLQSQAIRNQDKRFPQVSCNRPVQWDIVVEEPLRMQYTGGVHIQTFADDFIMVAAA</sequence>
<gene>
    <name evidence="1" type="ORF">AVEN_60130_1</name>
</gene>
<dbReference type="Proteomes" id="UP000499080">
    <property type="component" value="Unassembled WGS sequence"/>
</dbReference>
<proteinExistence type="predicted"/>
<reference evidence="1 2" key="1">
    <citation type="journal article" date="2019" name="Sci. Rep.">
        <title>Orb-weaving spider Araneus ventricosus genome elucidates the spidroin gene catalogue.</title>
        <authorList>
            <person name="Kono N."/>
            <person name="Nakamura H."/>
            <person name="Ohtoshi R."/>
            <person name="Moran D.A.P."/>
            <person name="Shinohara A."/>
            <person name="Yoshida Y."/>
            <person name="Fujiwara M."/>
            <person name="Mori M."/>
            <person name="Tomita M."/>
            <person name="Arakawa K."/>
        </authorList>
    </citation>
    <scope>NUCLEOTIDE SEQUENCE [LARGE SCALE GENOMIC DNA]</scope>
</reference>
<protein>
    <recommendedName>
        <fullName evidence="3">Reverse transcriptase domain-containing protein</fullName>
    </recommendedName>
</protein>
<keyword evidence="2" id="KW-1185">Reference proteome</keyword>
<dbReference type="OrthoDB" id="411871at2759"/>
<dbReference type="EMBL" id="BGPR01001400">
    <property type="protein sequence ID" value="GBM52939.1"/>
    <property type="molecule type" value="Genomic_DNA"/>
</dbReference>
<evidence type="ECO:0000313" key="1">
    <source>
        <dbReference type="EMBL" id="GBM52939.1"/>
    </source>
</evidence>
<dbReference type="AlphaFoldDB" id="A0A4Y2GJM8"/>
<name>A0A4Y2GJM8_ARAVE</name>